<feature type="transmembrane region" description="Helical" evidence="5">
    <location>
        <begin position="304"/>
        <end position="322"/>
    </location>
</feature>
<evidence type="ECO:0000256" key="2">
    <source>
        <dbReference type="ARBA" id="ARBA00022692"/>
    </source>
</evidence>
<keyword evidence="2 5" id="KW-0812">Transmembrane</keyword>
<keyword evidence="3 5" id="KW-1133">Transmembrane helix</keyword>
<organism evidence="7 8">
    <name type="scientific">Marinoscillum luteum</name>
    <dbReference type="NCBI Taxonomy" id="861051"/>
    <lineage>
        <taxon>Bacteria</taxon>
        <taxon>Pseudomonadati</taxon>
        <taxon>Bacteroidota</taxon>
        <taxon>Cytophagia</taxon>
        <taxon>Cytophagales</taxon>
        <taxon>Reichenbachiellaceae</taxon>
        <taxon>Marinoscillum</taxon>
    </lineage>
</organism>
<reference evidence="7 8" key="1">
    <citation type="journal article" date="2013" name="Int. J. Syst. Evol. Microbiol.">
        <title>Marinoscillum luteum sp. nov., isolated from marine sediment.</title>
        <authorList>
            <person name="Cha I.T."/>
            <person name="Park S.J."/>
            <person name="Kim S.J."/>
            <person name="Kim J.G."/>
            <person name="Jung M.Y."/>
            <person name="Shin K.S."/>
            <person name="Kwon K.K."/>
            <person name="Yang S.H."/>
            <person name="Seo Y.S."/>
            <person name="Rhee S.K."/>
        </authorList>
    </citation>
    <scope>NUCLEOTIDE SEQUENCE [LARGE SCALE GENOMIC DNA]</scope>
    <source>
        <strain evidence="7 8">KCTC 23939</strain>
    </source>
</reference>
<evidence type="ECO:0000313" key="8">
    <source>
        <dbReference type="Proteomes" id="UP001610063"/>
    </source>
</evidence>
<feature type="transmembrane region" description="Helical" evidence="5">
    <location>
        <begin position="86"/>
        <end position="103"/>
    </location>
</feature>
<dbReference type="PANTHER" id="PTHR11814">
    <property type="entry name" value="SULFATE TRANSPORTER"/>
    <property type="match status" value="1"/>
</dbReference>
<keyword evidence="8" id="KW-1185">Reference proteome</keyword>
<dbReference type="InterPro" id="IPR001902">
    <property type="entry name" value="SLC26A/SulP_fam"/>
</dbReference>
<feature type="transmembrane region" description="Helical" evidence="5">
    <location>
        <begin position="115"/>
        <end position="133"/>
    </location>
</feature>
<feature type="transmembrane region" description="Helical" evidence="5">
    <location>
        <begin position="38"/>
        <end position="55"/>
    </location>
</feature>
<gene>
    <name evidence="7" type="ORF">ACHKAR_00105</name>
</gene>
<feature type="domain" description="SLC26A/SulP transporter" evidence="6">
    <location>
        <begin position="9"/>
        <end position="396"/>
    </location>
</feature>
<evidence type="ECO:0000256" key="1">
    <source>
        <dbReference type="ARBA" id="ARBA00004141"/>
    </source>
</evidence>
<keyword evidence="4 5" id="KW-0472">Membrane</keyword>
<evidence type="ECO:0000256" key="3">
    <source>
        <dbReference type="ARBA" id="ARBA00022989"/>
    </source>
</evidence>
<accession>A0ABW7N281</accession>
<evidence type="ECO:0000313" key="7">
    <source>
        <dbReference type="EMBL" id="MFH6981812.1"/>
    </source>
</evidence>
<dbReference type="Pfam" id="PF00916">
    <property type="entry name" value="Sulfate_transp"/>
    <property type="match status" value="1"/>
</dbReference>
<evidence type="ECO:0000256" key="5">
    <source>
        <dbReference type="SAM" id="Phobius"/>
    </source>
</evidence>
<proteinExistence type="predicted"/>
<evidence type="ECO:0000259" key="6">
    <source>
        <dbReference type="Pfam" id="PF00916"/>
    </source>
</evidence>
<feature type="transmembrane region" description="Helical" evidence="5">
    <location>
        <begin position="261"/>
        <end position="283"/>
    </location>
</feature>
<dbReference type="InterPro" id="IPR011547">
    <property type="entry name" value="SLC26A/SulP_dom"/>
</dbReference>
<feature type="transmembrane region" description="Helical" evidence="5">
    <location>
        <begin position="12"/>
        <end position="32"/>
    </location>
</feature>
<comment type="subcellular location">
    <subcellularLocation>
        <location evidence="1">Membrane</location>
        <topology evidence="1">Multi-pass membrane protein</topology>
    </subcellularLocation>
</comment>
<feature type="transmembrane region" description="Helical" evidence="5">
    <location>
        <begin position="171"/>
        <end position="187"/>
    </location>
</feature>
<dbReference type="EMBL" id="JBIPKE010000004">
    <property type="protein sequence ID" value="MFH6981812.1"/>
    <property type="molecule type" value="Genomic_DNA"/>
</dbReference>
<feature type="transmembrane region" description="Helical" evidence="5">
    <location>
        <begin position="342"/>
        <end position="371"/>
    </location>
</feature>
<name>A0ABW7N281_9BACT</name>
<protein>
    <submittedName>
        <fullName evidence="7">SulP family inorganic anion transporter</fullName>
    </submittedName>
</protein>
<dbReference type="RefSeq" id="WP_395415668.1">
    <property type="nucleotide sequence ID" value="NZ_JBIPKE010000004.1"/>
</dbReference>
<sequence>MKKYFGENLKNDLPAGMVVALVALPLCLGIALASGAPLFSGIIAGIVGGIVVGALSGSQLSVSGPAAGLTVIVLNAIESLGAFESFLLAVFLAGLIQFILGMLKAGIIGHFFPSSVIKGMLSAIGLILILKQIPHALGDDRDYEGDESFYQPDGENTFTEIIMALQNIDKGALLISMIAIAILILWERPFMRKQKWTNVIPGPLVAVAWGIFANAVLFRQFLPDFVLSSKHLVTLPISSSVSEFLGFLTAPDFSQLLNVNIYITAFTIAIVASLETLLSLDAVDKLDPYKRIASTNQELKAQGTGNMVSGLLGGLPVTAVIVRSTANISSGGQTKVSAVFHGLLLAMSVIFFPGFLNMIPLSALAAVLLLVGYKLSKPSIFKGLYAKGTSQFLPFLITILAILFTDLLIGITIGIVVGLYYVVKANLHQAITLKELGPDNFVITLEKDVSFLNKAFLRKTLRGIPPNSHVVFDETESIFIDEDILETIEDFKKTAINDGISIKVKPAPNTKNPKLTEA</sequence>
<feature type="transmembrane region" description="Helical" evidence="5">
    <location>
        <begin position="199"/>
        <end position="222"/>
    </location>
</feature>
<dbReference type="Proteomes" id="UP001610063">
    <property type="component" value="Unassembled WGS sequence"/>
</dbReference>
<feature type="transmembrane region" description="Helical" evidence="5">
    <location>
        <begin position="392"/>
        <end position="423"/>
    </location>
</feature>
<evidence type="ECO:0000256" key="4">
    <source>
        <dbReference type="ARBA" id="ARBA00023136"/>
    </source>
</evidence>
<comment type="caution">
    <text evidence="7">The sequence shown here is derived from an EMBL/GenBank/DDBJ whole genome shotgun (WGS) entry which is preliminary data.</text>
</comment>